<dbReference type="Proteomes" id="UP000826234">
    <property type="component" value="Unassembled WGS sequence"/>
</dbReference>
<keyword evidence="2" id="KW-1185">Reference proteome</keyword>
<accession>A0ABQ7SDM5</accession>
<dbReference type="EMBL" id="JAIPUX010005291">
    <property type="protein sequence ID" value="KAH0615419.1"/>
    <property type="molecule type" value="Genomic_DNA"/>
</dbReference>
<comment type="caution">
    <text evidence="1">The sequence shown here is derived from an EMBL/GenBank/DDBJ whole genome shotgun (WGS) entry which is preliminary data.</text>
</comment>
<sequence>MSILLSLSSSDEFLTERSSLDENYRPGQRVITARHTDHRGQPLPNLPSEYFENFRVDPVLLGLLVLRLNVCRMDHHW</sequence>
<organism evidence="1 2">
    <name type="scientific">Phrynosoma platyrhinos</name>
    <name type="common">Desert horned lizard</name>
    <dbReference type="NCBI Taxonomy" id="52577"/>
    <lineage>
        <taxon>Eukaryota</taxon>
        <taxon>Metazoa</taxon>
        <taxon>Chordata</taxon>
        <taxon>Craniata</taxon>
        <taxon>Vertebrata</taxon>
        <taxon>Euteleostomi</taxon>
        <taxon>Lepidosauria</taxon>
        <taxon>Squamata</taxon>
        <taxon>Bifurcata</taxon>
        <taxon>Unidentata</taxon>
        <taxon>Episquamata</taxon>
        <taxon>Toxicofera</taxon>
        <taxon>Iguania</taxon>
        <taxon>Phrynosomatidae</taxon>
        <taxon>Phrynosomatinae</taxon>
        <taxon>Phrynosoma</taxon>
    </lineage>
</organism>
<proteinExistence type="predicted"/>
<name>A0ABQ7SDM5_PHRPL</name>
<protein>
    <submittedName>
        <fullName evidence="1">Uncharacterized protein</fullName>
    </submittedName>
</protein>
<evidence type="ECO:0000313" key="2">
    <source>
        <dbReference type="Proteomes" id="UP000826234"/>
    </source>
</evidence>
<reference evidence="1 2" key="1">
    <citation type="journal article" date="2022" name="Gigascience">
        <title>A chromosome-level genome assembly and annotation of the desert horned lizard, Phrynosoma platyrhinos, provides insight into chromosomal rearrangements among reptiles.</title>
        <authorList>
            <person name="Koochekian N."/>
            <person name="Ascanio A."/>
            <person name="Farleigh K."/>
            <person name="Card D.C."/>
            <person name="Schield D.R."/>
            <person name="Castoe T.A."/>
            <person name="Jezkova T."/>
        </authorList>
    </citation>
    <scope>NUCLEOTIDE SEQUENCE [LARGE SCALE GENOMIC DNA]</scope>
    <source>
        <strain evidence="1">NK-2021</strain>
    </source>
</reference>
<gene>
    <name evidence="1" type="ORF">JD844_004626</name>
</gene>
<evidence type="ECO:0000313" key="1">
    <source>
        <dbReference type="EMBL" id="KAH0615419.1"/>
    </source>
</evidence>